<gene>
    <name evidence="9" type="primary">dnaJ</name>
    <name evidence="13" type="ORF">A3H38_04750</name>
</gene>
<dbReference type="NCBIfam" id="NF008035">
    <property type="entry name" value="PRK10767.1"/>
    <property type="match status" value="1"/>
</dbReference>
<dbReference type="FunFam" id="1.10.287.110:FF:000031">
    <property type="entry name" value="Molecular chaperone DnaJ"/>
    <property type="match status" value="1"/>
</dbReference>
<dbReference type="CDD" id="cd06257">
    <property type="entry name" value="DnaJ"/>
    <property type="match status" value="1"/>
</dbReference>
<feature type="domain" description="J" evidence="11">
    <location>
        <begin position="5"/>
        <end position="69"/>
    </location>
</feature>
<dbReference type="InterPro" id="IPR036869">
    <property type="entry name" value="J_dom_sf"/>
</dbReference>
<dbReference type="SMART" id="SM00271">
    <property type="entry name" value="DnaJ"/>
    <property type="match status" value="1"/>
</dbReference>
<dbReference type="InterPro" id="IPR008971">
    <property type="entry name" value="HSP40/DnaJ_pept-bd"/>
</dbReference>
<evidence type="ECO:0000256" key="4">
    <source>
        <dbReference type="ARBA" id="ARBA00022737"/>
    </source>
</evidence>
<dbReference type="PROSITE" id="PS50076">
    <property type="entry name" value="DNAJ_2"/>
    <property type="match status" value="1"/>
</dbReference>
<dbReference type="Gene3D" id="6.20.20.10">
    <property type="match status" value="2"/>
</dbReference>
<organism evidence="13 14">
    <name type="scientific">candidate division WOR-1 bacterium RIFCSPLOWO2_02_FULL_46_20</name>
    <dbReference type="NCBI Taxonomy" id="1802567"/>
    <lineage>
        <taxon>Bacteria</taxon>
        <taxon>Bacillati</taxon>
        <taxon>Saganbacteria</taxon>
    </lineage>
</organism>
<comment type="caution">
    <text evidence="13">The sequence shown here is derived from an EMBL/GenBank/DDBJ whole genome shotgun (WGS) entry which is preliminary data.</text>
</comment>
<dbReference type="InterPro" id="IPR018253">
    <property type="entry name" value="DnaJ_domain_CS"/>
</dbReference>
<dbReference type="GO" id="GO:0051082">
    <property type="term" value="F:unfolded protein binding"/>
    <property type="evidence" value="ECO:0007669"/>
    <property type="project" value="UniProtKB-UniRule"/>
</dbReference>
<dbReference type="GO" id="GO:0005524">
    <property type="term" value="F:ATP binding"/>
    <property type="evidence" value="ECO:0007669"/>
    <property type="project" value="InterPro"/>
</dbReference>
<feature type="binding site" evidence="9">
    <location>
        <position position="194"/>
    </location>
    <ligand>
        <name>Zn(2+)</name>
        <dbReference type="ChEBI" id="CHEBI:29105"/>
        <label>2</label>
    </ligand>
</feature>
<dbReference type="InterPro" id="IPR001305">
    <property type="entry name" value="HSP_DnaJ_Cys-rich_dom"/>
</dbReference>
<keyword evidence="6 9" id="KW-0862">Zinc</keyword>
<comment type="subcellular location">
    <subcellularLocation>
        <location evidence="9">Cytoplasm</location>
    </subcellularLocation>
</comment>
<comment type="cofactor">
    <cofactor evidence="9">
        <name>Zn(2+)</name>
        <dbReference type="ChEBI" id="CHEBI:29105"/>
    </cofactor>
    <text evidence="9">Binds 2 Zn(2+) ions per monomer.</text>
</comment>
<keyword evidence="8 9" id="KW-0143">Chaperone</keyword>
<keyword evidence="3 9" id="KW-0479">Metal-binding</keyword>
<dbReference type="PROSITE" id="PS51188">
    <property type="entry name" value="ZF_CR"/>
    <property type="match status" value="1"/>
</dbReference>
<dbReference type="Pfam" id="PF01556">
    <property type="entry name" value="DnaJ_C"/>
    <property type="match status" value="1"/>
</dbReference>
<dbReference type="InterPro" id="IPR002939">
    <property type="entry name" value="DnaJ_C"/>
</dbReference>
<reference evidence="13 14" key="1">
    <citation type="journal article" date="2016" name="Nat. Commun.">
        <title>Thousands of microbial genomes shed light on interconnected biogeochemical processes in an aquifer system.</title>
        <authorList>
            <person name="Anantharaman K."/>
            <person name="Brown C.T."/>
            <person name="Hug L.A."/>
            <person name="Sharon I."/>
            <person name="Castelle C.J."/>
            <person name="Probst A.J."/>
            <person name="Thomas B.C."/>
            <person name="Singh A."/>
            <person name="Wilkins M.J."/>
            <person name="Karaoz U."/>
            <person name="Brodie E.L."/>
            <person name="Williams K.H."/>
            <person name="Hubbard S.S."/>
            <person name="Banfield J.F."/>
        </authorList>
    </citation>
    <scope>NUCLEOTIDE SEQUENCE [LARGE SCALE GENOMIC DNA]</scope>
</reference>
<dbReference type="Pfam" id="PF00684">
    <property type="entry name" value="DnaJ_CXXCXGXG"/>
    <property type="match status" value="1"/>
</dbReference>
<feature type="binding site" evidence="9">
    <location>
        <position position="191"/>
    </location>
    <ligand>
        <name>Zn(2+)</name>
        <dbReference type="ChEBI" id="CHEBI:29105"/>
        <label>2</label>
    </ligand>
</feature>
<evidence type="ECO:0000256" key="10">
    <source>
        <dbReference type="PROSITE-ProRule" id="PRU00546"/>
    </source>
</evidence>
<comment type="domain">
    <text evidence="9">The J domain is necessary and sufficient to stimulate DnaK ATPase activity. Zinc center 1 plays an important role in the autonomous, DnaK-independent chaperone activity of DnaJ. Zinc center 2 is essential for interaction with DnaK and for DnaJ activity.</text>
</comment>
<feature type="zinc finger region" description="CR-type" evidence="10">
    <location>
        <begin position="135"/>
        <end position="217"/>
    </location>
</feature>
<dbReference type="Gene3D" id="2.60.260.20">
    <property type="entry name" value="Urease metallochaperone UreE, N-terminal domain"/>
    <property type="match status" value="2"/>
</dbReference>
<name>A0A1F4RB68_UNCSA</name>
<evidence type="ECO:0000256" key="1">
    <source>
        <dbReference type="ARBA" id="ARBA00022490"/>
    </source>
</evidence>
<dbReference type="GO" id="GO:0006260">
    <property type="term" value="P:DNA replication"/>
    <property type="evidence" value="ECO:0007669"/>
    <property type="project" value="UniProtKB-KW"/>
</dbReference>
<evidence type="ECO:0000256" key="7">
    <source>
        <dbReference type="ARBA" id="ARBA00023016"/>
    </source>
</evidence>
<keyword evidence="5 9" id="KW-0863">Zinc-finger</keyword>
<dbReference type="HAMAP" id="MF_01152">
    <property type="entry name" value="DnaJ"/>
    <property type="match status" value="1"/>
</dbReference>
<keyword evidence="4 9" id="KW-0677">Repeat</keyword>
<evidence type="ECO:0000259" key="11">
    <source>
        <dbReference type="PROSITE" id="PS50076"/>
    </source>
</evidence>
<dbReference type="GO" id="GO:0008270">
    <property type="term" value="F:zinc ion binding"/>
    <property type="evidence" value="ECO:0007669"/>
    <property type="project" value="UniProtKB-UniRule"/>
</dbReference>
<evidence type="ECO:0000256" key="3">
    <source>
        <dbReference type="ARBA" id="ARBA00022723"/>
    </source>
</evidence>
<dbReference type="GO" id="GO:0042026">
    <property type="term" value="P:protein refolding"/>
    <property type="evidence" value="ECO:0007669"/>
    <property type="project" value="TreeGrafter"/>
</dbReference>
<evidence type="ECO:0000256" key="9">
    <source>
        <dbReference type="HAMAP-Rule" id="MF_01152"/>
    </source>
</evidence>
<dbReference type="InterPro" id="IPR036410">
    <property type="entry name" value="HSP_DnaJ_Cys-rich_dom_sf"/>
</dbReference>
<comment type="similarity">
    <text evidence="9">Belongs to the DnaJ family.</text>
</comment>
<dbReference type="PANTHER" id="PTHR43096:SF48">
    <property type="entry name" value="CHAPERONE PROTEIN DNAJ"/>
    <property type="match status" value="1"/>
</dbReference>
<evidence type="ECO:0000313" key="13">
    <source>
        <dbReference type="EMBL" id="OGC05421.1"/>
    </source>
</evidence>
<proteinExistence type="inferred from homology"/>
<keyword evidence="7 9" id="KW-0346">Stress response</keyword>
<comment type="function">
    <text evidence="9">Participates actively in the response to hyperosmotic and heat shock by preventing the aggregation of stress-denatured proteins and by disaggregating proteins, also in an autonomous, DnaK-independent fashion. Unfolded proteins bind initially to DnaJ; upon interaction with the DnaJ-bound protein, DnaK hydrolyzes its bound ATP, resulting in the formation of a stable complex. GrpE releases ADP from DnaK; ATP binding to DnaK triggers the release of the substrate protein, thus completing the reaction cycle. Several rounds of ATP-dependent interactions between DnaJ, DnaK and GrpE are required for fully efficient folding. Also involved, together with DnaK and GrpE, in the DNA replication of plasmids through activation of initiation proteins.</text>
</comment>
<keyword evidence="1 9" id="KW-0963">Cytoplasm</keyword>
<evidence type="ECO:0000256" key="6">
    <source>
        <dbReference type="ARBA" id="ARBA00022833"/>
    </source>
</evidence>
<dbReference type="InterPro" id="IPR012724">
    <property type="entry name" value="DnaJ"/>
</dbReference>
<feature type="repeat" description="CXXCXGXG motif" evidence="9">
    <location>
        <begin position="191"/>
        <end position="198"/>
    </location>
</feature>
<dbReference type="PANTHER" id="PTHR43096">
    <property type="entry name" value="DNAJ HOMOLOG 1, MITOCHONDRIAL-RELATED"/>
    <property type="match status" value="1"/>
</dbReference>
<dbReference type="GO" id="GO:0005737">
    <property type="term" value="C:cytoplasm"/>
    <property type="evidence" value="ECO:0007669"/>
    <property type="project" value="UniProtKB-SubCell"/>
</dbReference>
<feature type="domain" description="CR-type" evidence="12">
    <location>
        <begin position="135"/>
        <end position="217"/>
    </location>
</feature>
<feature type="binding site" evidence="9">
    <location>
        <position position="208"/>
    </location>
    <ligand>
        <name>Zn(2+)</name>
        <dbReference type="ChEBI" id="CHEBI:29105"/>
        <label>1</label>
    </ligand>
</feature>
<dbReference type="CDD" id="cd10747">
    <property type="entry name" value="DnaJ_C"/>
    <property type="match status" value="1"/>
</dbReference>
<comment type="subunit">
    <text evidence="9">Homodimer.</text>
</comment>
<dbReference type="SUPFAM" id="SSF49493">
    <property type="entry name" value="HSP40/DnaJ peptide-binding domain"/>
    <property type="match status" value="2"/>
</dbReference>
<dbReference type="GO" id="GO:0009408">
    <property type="term" value="P:response to heat"/>
    <property type="evidence" value="ECO:0007669"/>
    <property type="project" value="InterPro"/>
</dbReference>
<evidence type="ECO:0000313" key="14">
    <source>
        <dbReference type="Proteomes" id="UP000176938"/>
    </source>
</evidence>
<feature type="binding site" evidence="9">
    <location>
        <position position="205"/>
    </location>
    <ligand>
        <name>Zn(2+)</name>
        <dbReference type="ChEBI" id="CHEBI:29105"/>
        <label>1</label>
    </ligand>
</feature>
<evidence type="ECO:0000256" key="2">
    <source>
        <dbReference type="ARBA" id="ARBA00022705"/>
    </source>
</evidence>
<evidence type="ECO:0000256" key="8">
    <source>
        <dbReference type="ARBA" id="ARBA00023186"/>
    </source>
</evidence>
<feature type="binding site" evidence="9">
    <location>
        <position position="168"/>
    </location>
    <ligand>
        <name>Zn(2+)</name>
        <dbReference type="ChEBI" id="CHEBI:29105"/>
        <label>2</label>
    </ligand>
</feature>
<dbReference type="GO" id="GO:0031072">
    <property type="term" value="F:heat shock protein binding"/>
    <property type="evidence" value="ECO:0007669"/>
    <property type="project" value="InterPro"/>
</dbReference>
<evidence type="ECO:0000259" key="12">
    <source>
        <dbReference type="PROSITE" id="PS51188"/>
    </source>
</evidence>
<protein>
    <recommendedName>
        <fullName evidence="9">Chaperone protein DnaJ</fullName>
    </recommendedName>
</protein>
<feature type="repeat" description="CXXCXGXG motif" evidence="9">
    <location>
        <begin position="205"/>
        <end position="212"/>
    </location>
</feature>
<dbReference type="Proteomes" id="UP000176938">
    <property type="component" value="Unassembled WGS sequence"/>
</dbReference>
<sequence>MAKRDYYEVLGVSKSSSADEIKKAYRKLAREHHPDVNKAKGSEEKFKEINEAYQTLSDPNKRSQYDYYGTAGGSGGSEGFGGEGQGFQGFEDFGEFGDLFDVFFGSQRGRRRAGPQKGSDLRYDLRITLENAAHGIEKEINIVHFAGCPTCKGSGAKPGTAPTKCSACNGAGQVRRTQRTILGSFAQVSPCPTCRGTGSIISTTCKECQGDGRVKKSQKITLKIPAGIDSGYRLRVAGAGDAGEKGASSGDLYVFIFVEQHVNFNRDGENLYYRTKISFVQAILGDEIEVPTIDGTATLKVPAGTQPNTNFRVKGKGMPSLNRRDRGHLYVLVEVEIPTKLSKEQAELLNSYKNA</sequence>
<feature type="repeat" description="CXXCXGXG motif" evidence="9">
    <location>
        <begin position="148"/>
        <end position="155"/>
    </location>
</feature>
<keyword evidence="2 9" id="KW-0235">DNA replication</keyword>
<dbReference type="EMBL" id="METP01000041">
    <property type="protein sequence ID" value="OGC05421.1"/>
    <property type="molecule type" value="Genomic_DNA"/>
</dbReference>
<dbReference type="NCBIfam" id="TIGR02349">
    <property type="entry name" value="DnaJ_bact"/>
    <property type="match status" value="1"/>
</dbReference>
<dbReference type="SUPFAM" id="SSF57938">
    <property type="entry name" value="DnaJ/Hsp40 cysteine-rich domain"/>
    <property type="match status" value="1"/>
</dbReference>
<feature type="repeat" description="CXXCXGXG motif" evidence="9">
    <location>
        <begin position="165"/>
        <end position="172"/>
    </location>
</feature>
<feature type="binding site" evidence="9">
    <location>
        <position position="151"/>
    </location>
    <ligand>
        <name>Zn(2+)</name>
        <dbReference type="ChEBI" id="CHEBI:29105"/>
        <label>1</label>
    </ligand>
</feature>
<dbReference type="Gene3D" id="1.10.287.110">
    <property type="entry name" value="DnaJ domain"/>
    <property type="match status" value="1"/>
</dbReference>
<dbReference type="PROSITE" id="PS00636">
    <property type="entry name" value="DNAJ_1"/>
    <property type="match status" value="1"/>
</dbReference>
<dbReference type="InterPro" id="IPR001623">
    <property type="entry name" value="DnaJ_domain"/>
</dbReference>
<dbReference type="PRINTS" id="PR00625">
    <property type="entry name" value="JDOMAIN"/>
</dbReference>
<dbReference type="Pfam" id="PF00226">
    <property type="entry name" value="DnaJ"/>
    <property type="match status" value="1"/>
</dbReference>
<feature type="binding site" evidence="9">
    <location>
        <position position="165"/>
    </location>
    <ligand>
        <name>Zn(2+)</name>
        <dbReference type="ChEBI" id="CHEBI:29105"/>
        <label>2</label>
    </ligand>
</feature>
<feature type="binding site" evidence="9">
    <location>
        <position position="148"/>
    </location>
    <ligand>
        <name>Zn(2+)</name>
        <dbReference type="ChEBI" id="CHEBI:29105"/>
        <label>1</label>
    </ligand>
</feature>
<accession>A0A1F4RB68</accession>
<dbReference type="FunFam" id="2.60.260.20:FF:000005">
    <property type="entry name" value="Chaperone protein dnaJ 1, mitochondrial"/>
    <property type="match status" value="1"/>
</dbReference>
<dbReference type="AlphaFoldDB" id="A0A1F4RB68"/>
<dbReference type="SUPFAM" id="SSF46565">
    <property type="entry name" value="Chaperone J-domain"/>
    <property type="match status" value="1"/>
</dbReference>
<evidence type="ECO:0000256" key="5">
    <source>
        <dbReference type="ARBA" id="ARBA00022771"/>
    </source>
</evidence>